<comment type="caution">
    <text evidence="8">The sequence shown here is derived from an EMBL/GenBank/DDBJ whole genome shotgun (WGS) entry which is preliminary data.</text>
</comment>
<evidence type="ECO:0000256" key="4">
    <source>
        <dbReference type="ARBA" id="ARBA00023163"/>
    </source>
</evidence>
<proteinExistence type="predicted"/>
<protein>
    <recommendedName>
        <fullName evidence="7">BZIP domain-containing protein</fullName>
    </recommendedName>
</protein>
<feature type="region of interest" description="Disordered" evidence="6">
    <location>
        <begin position="172"/>
        <end position="212"/>
    </location>
</feature>
<keyword evidence="5" id="KW-0539">Nucleus</keyword>
<feature type="domain" description="BZIP" evidence="7">
    <location>
        <begin position="94"/>
        <end position="153"/>
    </location>
</feature>
<dbReference type="Pfam" id="PF07716">
    <property type="entry name" value="bZIP_2"/>
    <property type="match status" value="1"/>
</dbReference>
<keyword evidence="4" id="KW-0804">Transcription</keyword>
<dbReference type="PANTHER" id="PTHR13044:SF14">
    <property type="entry name" value="CRYPTOCEPHAL, ISOFORM A"/>
    <property type="match status" value="1"/>
</dbReference>
<dbReference type="AlphaFoldDB" id="A0A9P6Z461"/>
<dbReference type="PANTHER" id="PTHR13044">
    <property type="entry name" value="ACTIVATING TRANSCRIPTION FACTOR ATF 4/5"/>
    <property type="match status" value="1"/>
</dbReference>
<dbReference type="PROSITE" id="PS50217">
    <property type="entry name" value="BZIP"/>
    <property type="match status" value="1"/>
</dbReference>
<sequence>MQSLSTFDKNNPGKLMSISSIIAGPSNSFQEHKVTSHPYHHPHHFPLFRSPPASPEPSSPSSSLSSSPPAYSLYQKKYSEEDDEREGNAPLTLEERRLRNKAASAKYRQKKNQQQNEMKQMISKLSEQHAVLERQLQELRSENERLKVTSDKLRGKMVARKMLRKWIGRQTVSDSLQSQSQPSLGDYCHHHSFDTNPSLLDLSNDEEDDVEV</sequence>
<feature type="compositionally biased region" description="Acidic residues" evidence="6">
    <location>
        <begin position="203"/>
        <end position="212"/>
    </location>
</feature>
<dbReference type="CDD" id="cd14705">
    <property type="entry name" value="bZIP_Zip1"/>
    <property type="match status" value="1"/>
</dbReference>
<feature type="compositionally biased region" description="Low complexity" evidence="6">
    <location>
        <begin position="173"/>
        <end position="184"/>
    </location>
</feature>
<dbReference type="InterPro" id="IPR046347">
    <property type="entry name" value="bZIP_sf"/>
</dbReference>
<reference evidence="8 9" key="1">
    <citation type="journal article" date="2020" name="Microb. Genom.">
        <title>Genetic diversity of clinical and environmental Mucorales isolates obtained from an investigation of mucormycosis cases among solid organ transplant recipients.</title>
        <authorList>
            <person name="Nguyen M.H."/>
            <person name="Kaul D."/>
            <person name="Muto C."/>
            <person name="Cheng S.J."/>
            <person name="Richter R.A."/>
            <person name="Bruno V.M."/>
            <person name="Liu G."/>
            <person name="Beyhan S."/>
            <person name="Sundermann A.J."/>
            <person name="Mounaud S."/>
            <person name="Pasculle A.W."/>
            <person name="Nierman W.C."/>
            <person name="Driscoll E."/>
            <person name="Cumbie R."/>
            <person name="Clancy C.J."/>
            <person name="Dupont C.L."/>
        </authorList>
    </citation>
    <scope>NUCLEOTIDE SEQUENCE [LARGE SCALE GENOMIC DNA]</scope>
    <source>
        <strain evidence="8 9">GL24</strain>
    </source>
</reference>
<evidence type="ECO:0000259" key="7">
    <source>
        <dbReference type="PROSITE" id="PS50217"/>
    </source>
</evidence>
<organism evidence="8 9">
    <name type="scientific">Rhizopus delemar</name>
    <dbReference type="NCBI Taxonomy" id="936053"/>
    <lineage>
        <taxon>Eukaryota</taxon>
        <taxon>Fungi</taxon>
        <taxon>Fungi incertae sedis</taxon>
        <taxon>Mucoromycota</taxon>
        <taxon>Mucoromycotina</taxon>
        <taxon>Mucoromycetes</taxon>
        <taxon>Mucorales</taxon>
        <taxon>Mucorineae</taxon>
        <taxon>Rhizopodaceae</taxon>
        <taxon>Rhizopus</taxon>
    </lineage>
</organism>
<dbReference type="GO" id="GO:0000977">
    <property type="term" value="F:RNA polymerase II transcription regulatory region sequence-specific DNA binding"/>
    <property type="evidence" value="ECO:0007669"/>
    <property type="project" value="TreeGrafter"/>
</dbReference>
<evidence type="ECO:0000256" key="5">
    <source>
        <dbReference type="ARBA" id="ARBA00023242"/>
    </source>
</evidence>
<keyword evidence="2" id="KW-0805">Transcription regulation</keyword>
<dbReference type="GO" id="GO:0001228">
    <property type="term" value="F:DNA-binding transcription activator activity, RNA polymerase II-specific"/>
    <property type="evidence" value="ECO:0007669"/>
    <property type="project" value="TreeGrafter"/>
</dbReference>
<dbReference type="EMBL" id="JAANIU010000743">
    <property type="protein sequence ID" value="KAG1570408.1"/>
    <property type="molecule type" value="Genomic_DNA"/>
</dbReference>
<feature type="region of interest" description="Disordered" evidence="6">
    <location>
        <begin position="30"/>
        <end position="116"/>
    </location>
</feature>
<dbReference type="Gene3D" id="1.20.5.170">
    <property type="match status" value="1"/>
</dbReference>
<evidence type="ECO:0000313" key="9">
    <source>
        <dbReference type="Proteomes" id="UP000740926"/>
    </source>
</evidence>
<evidence type="ECO:0000256" key="1">
    <source>
        <dbReference type="ARBA" id="ARBA00004123"/>
    </source>
</evidence>
<dbReference type="SMART" id="SM00338">
    <property type="entry name" value="BRLZ"/>
    <property type="match status" value="1"/>
</dbReference>
<accession>A0A9P6Z461</accession>
<dbReference type="GO" id="GO:0005634">
    <property type="term" value="C:nucleus"/>
    <property type="evidence" value="ECO:0007669"/>
    <property type="project" value="UniProtKB-SubCell"/>
</dbReference>
<keyword evidence="3" id="KW-0238">DNA-binding</keyword>
<gene>
    <name evidence="8" type="ORF">G6F50_005524</name>
</gene>
<comment type="subcellular location">
    <subcellularLocation>
        <location evidence="1">Nucleus</location>
    </subcellularLocation>
</comment>
<evidence type="ECO:0000256" key="2">
    <source>
        <dbReference type="ARBA" id="ARBA00023015"/>
    </source>
</evidence>
<dbReference type="InterPro" id="IPR004827">
    <property type="entry name" value="bZIP"/>
</dbReference>
<evidence type="ECO:0000313" key="8">
    <source>
        <dbReference type="EMBL" id="KAG1570408.1"/>
    </source>
</evidence>
<dbReference type="OMA" id="EMKYMIS"/>
<dbReference type="Proteomes" id="UP000740926">
    <property type="component" value="Unassembled WGS sequence"/>
</dbReference>
<name>A0A9P6Z461_9FUNG</name>
<evidence type="ECO:0000256" key="3">
    <source>
        <dbReference type="ARBA" id="ARBA00023125"/>
    </source>
</evidence>
<dbReference type="SUPFAM" id="SSF57959">
    <property type="entry name" value="Leucine zipper domain"/>
    <property type="match status" value="1"/>
</dbReference>
<dbReference type="PROSITE" id="PS00036">
    <property type="entry name" value="BZIP_BASIC"/>
    <property type="match status" value="1"/>
</dbReference>
<evidence type="ECO:0000256" key="6">
    <source>
        <dbReference type="SAM" id="MobiDB-lite"/>
    </source>
</evidence>
<keyword evidence="9" id="KW-1185">Reference proteome</keyword>
<feature type="compositionally biased region" description="Low complexity" evidence="6">
    <location>
        <begin position="59"/>
        <end position="74"/>
    </location>
</feature>